<reference evidence="2" key="1">
    <citation type="submission" date="2021-02" db="EMBL/GenBank/DDBJ databases">
        <authorList>
            <person name="Steward A R."/>
        </authorList>
    </citation>
    <scope>NUCLEOTIDE SEQUENCE</scope>
</reference>
<dbReference type="PANTHER" id="PTHR28448">
    <property type="entry name" value="UPF0728 PROTEIN C10ORF53"/>
    <property type="match status" value="1"/>
</dbReference>
<dbReference type="OrthoDB" id="10003460at2759"/>
<dbReference type="AlphaFoldDB" id="A0A821LSX4"/>
<evidence type="ECO:0000256" key="1">
    <source>
        <dbReference type="ARBA" id="ARBA00009973"/>
    </source>
</evidence>
<organism evidence="2 3">
    <name type="scientific">Pieris macdunnoughi</name>
    <dbReference type="NCBI Taxonomy" id="345717"/>
    <lineage>
        <taxon>Eukaryota</taxon>
        <taxon>Metazoa</taxon>
        <taxon>Ecdysozoa</taxon>
        <taxon>Arthropoda</taxon>
        <taxon>Hexapoda</taxon>
        <taxon>Insecta</taxon>
        <taxon>Pterygota</taxon>
        <taxon>Neoptera</taxon>
        <taxon>Endopterygota</taxon>
        <taxon>Lepidoptera</taxon>
        <taxon>Glossata</taxon>
        <taxon>Ditrysia</taxon>
        <taxon>Papilionoidea</taxon>
        <taxon>Pieridae</taxon>
        <taxon>Pierinae</taxon>
        <taxon>Pieris</taxon>
    </lineage>
</organism>
<accession>A0A821LSX4</accession>
<gene>
    <name evidence="2" type="ORF">PMACD_LOCUS940</name>
</gene>
<dbReference type="Pfam" id="PF15092">
    <property type="entry name" value="UPF0728"/>
    <property type="match status" value="1"/>
</dbReference>
<comment type="caution">
    <text evidence="2">The sequence shown here is derived from an EMBL/GenBank/DDBJ whole genome shotgun (WGS) entry which is preliminary data.</text>
</comment>
<name>A0A821LSX4_9NEOP</name>
<dbReference type="PANTHER" id="PTHR28448:SF1">
    <property type="entry name" value="UPF0728 PROTEIN C10ORF53"/>
    <property type="match status" value="1"/>
</dbReference>
<comment type="similarity">
    <text evidence="1">Belongs to the UPF0728 family.</text>
</comment>
<evidence type="ECO:0000313" key="3">
    <source>
        <dbReference type="Proteomes" id="UP000663880"/>
    </source>
</evidence>
<keyword evidence="3" id="KW-1185">Reference proteome</keyword>
<dbReference type="InterPro" id="IPR027885">
    <property type="entry name" value="UPF0728"/>
</dbReference>
<protein>
    <submittedName>
        <fullName evidence="2">Uncharacterized protein</fullName>
    </submittedName>
</protein>
<dbReference type="EMBL" id="CAJOBZ010000002">
    <property type="protein sequence ID" value="CAF4755165.1"/>
    <property type="molecule type" value="Genomic_DNA"/>
</dbReference>
<proteinExistence type="inferred from homology"/>
<evidence type="ECO:0000313" key="2">
    <source>
        <dbReference type="EMBL" id="CAF4755165.1"/>
    </source>
</evidence>
<dbReference type="Proteomes" id="UP000663880">
    <property type="component" value="Unassembled WGS sequence"/>
</dbReference>
<sequence>MQFVRIYYGPCDSFYTVSHKPQKLRGLRDHLQTLGFRVDLIPVDYVNYCVLEMCGHEVFRCNIKNLAINTHFERDPVCRRAINAVVESSEKFLRARSHRWFWALIEDQIFRRSEFAPKDHWPFGLDDNLNVTKQLFK</sequence>